<dbReference type="PANTHER" id="PTHR30537:SF26">
    <property type="entry name" value="GLYCINE CLEAVAGE SYSTEM TRANSCRIPTIONAL ACTIVATOR"/>
    <property type="match status" value="1"/>
</dbReference>
<dbReference type="InterPro" id="IPR005119">
    <property type="entry name" value="LysR_subst-bd"/>
</dbReference>
<evidence type="ECO:0000256" key="1">
    <source>
        <dbReference type="ARBA" id="ARBA00009437"/>
    </source>
</evidence>
<dbReference type="InterPro" id="IPR058163">
    <property type="entry name" value="LysR-type_TF_proteobact-type"/>
</dbReference>
<geneLocation type="plasmid" evidence="8">
    <name>pp88_a</name>
</geneLocation>
<keyword evidence="3" id="KW-0238">DNA-binding</keyword>
<evidence type="ECO:0000313" key="9">
    <source>
        <dbReference type="Proteomes" id="UP000236536"/>
    </source>
</evidence>
<dbReference type="FunFam" id="1.10.10.10:FF:000038">
    <property type="entry name" value="Glycine cleavage system transcriptional activator"/>
    <property type="match status" value="1"/>
</dbReference>
<evidence type="ECO:0000259" key="5">
    <source>
        <dbReference type="PROSITE" id="PS50931"/>
    </source>
</evidence>
<evidence type="ECO:0000313" key="8">
    <source>
        <dbReference type="Proteomes" id="UP000236447"/>
    </source>
</evidence>
<name>A0A2I7M475_9RHOB</name>
<dbReference type="Pfam" id="PF00126">
    <property type="entry name" value="HTH_1"/>
    <property type="match status" value="1"/>
</dbReference>
<comment type="similarity">
    <text evidence="1">Belongs to the LysR transcriptional regulatory family.</text>
</comment>
<evidence type="ECO:0000256" key="2">
    <source>
        <dbReference type="ARBA" id="ARBA00023015"/>
    </source>
</evidence>
<dbReference type="AlphaFoldDB" id="A0A2I7M475"/>
<dbReference type="Gene3D" id="3.40.190.10">
    <property type="entry name" value="Periplasmic binding protein-like II"/>
    <property type="match status" value="2"/>
</dbReference>
<geneLocation type="plasmid" evidence="7">
    <name>pP88_a</name>
</geneLocation>
<organism evidence="7 8">
    <name type="scientific">Phaeobacter inhibens</name>
    <dbReference type="NCBI Taxonomy" id="221822"/>
    <lineage>
        <taxon>Bacteria</taxon>
        <taxon>Pseudomonadati</taxon>
        <taxon>Pseudomonadota</taxon>
        <taxon>Alphaproteobacteria</taxon>
        <taxon>Rhodobacterales</taxon>
        <taxon>Roseobacteraceae</taxon>
        <taxon>Phaeobacter</taxon>
    </lineage>
</organism>
<evidence type="ECO:0000256" key="4">
    <source>
        <dbReference type="ARBA" id="ARBA00023163"/>
    </source>
</evidence>
<dbReference type="Pfam" id="PF03466">
    <property type="entry name" value="LysR_substrate"/>
    <property type="match status" value="1"/>
</dbReference>
<dbReference type="GO" id="GO:0043565">
    <property type="term" value="F:sequence-specific DNA binding"/>
    <property type="evidence" value="ECO:0007669"/>
    <property type="project" value="TreeGrafter"/>
</dbReference>
<dbReference type="InterPro" id="IPR036390">
    <property type="entry name" value="WH_DNA-bd_sf"/>
</dbReference>
<dbReference type="PROSITE" id="PS50931">
    <property type="entry name" value="HTH_LYSR"/>
    <property type="match status" value="1"/>
</dbReference>
<dbReference type="SUPFAM" id="SSF53850">
    <property type="entry name" value="Periplasmic binding protein-like II"/>
    <property type="match status" value="1"/>
</dbReference>
<dbReference type="PRINTS" id="PR00039">
    <property type="entry name" value="HTHLYSR"/>
</dbReference>
<dbReference type="Proteomes" id="UP000236536">
    <property type="component" value="Plasmid pP66_a"/>
</dbReference>
<keyword evidence="4" id="KW-0804">Transcription</keyword>
<evidence type="ECO:0000313" key="6">
    <source>
        <dbReference type="EMBL" id="AUQ96696.1"/>
    </source>
</evidence>
<gene>
    <name evidence="6" type="ORF">PhaeoP66_03970</name>
    <name evidence="7" type="ORF">PhaeoP88_03895</name>
</gene>
<evidence type="ECO:0000313" key="7">
    <source>
        <dbReference type="EMBL" id="AUR01207.1"/>
    </source>
</evidence>
<dbReference type="EMBL" id="CP010726">
    <property type="protein sequence ID" value="AUR01207.1"/>
    <property type="molecule type" value="Genomic_DNA"/>
</dbReference>
<dbReference type="Proteomes" id="UP000236447">
    <property type="component" value="Plasmid pP88_a"/>
</dbReference>
<dbReference type="SUPFAM" id="SSF46785">
    <property type="entry name" value="Winged helix' DNA-binding domain"/>
    <property type="match status" value="1"/>
</dbReference>
<protein>
    <submittedName>
        <fullName evidence="7">Transcriptional regulator, LysR family</fullName>
    </submittedName>
</protein>
<sequence>MSRRHYDLPPLTTLAAFETAARHLSFKNAAQELSVTPGAVSHQIKALEGELGVALFQRKHRGVELTREGQGLYESLATSFRQISRQLSKTRQMGEEDAVTVGSTTAVAALWLSPMIIQFWREYPDLNIHQITQDRPFHDTREFDFFIRYGRDRDATLAHTAIYRDQLVPVARPDLAAGLDGASLQEIAQQRLIHLQSTSQSWTTWADWFHELGHKGDIAAGTRVTSYSVALQIARKGAGVALGWRRLIQPMLDSGKLAIVGCHSVPAPREFYLVGLPDDELSPNALKLKQWILSQTRDTWL</sequence>
<keyword evidence="9" id="KW-1185">Reference proteome</keyword>
<keyword evidence="2" id="KW-0805">Transcription regulation</keyword>
<reference evidence="6 9" key="3">
    <citation type="journal article" date="2017" name="Int. J. Syst. Evol. Microbiol.">
        <title>Adaptation of Surface-Associated Bacteria to the Open Ocean: A Genomically Distinct Subpopulation of Phaeobacter gallaeciensis Colonizes Pacific Mesozooplankton.</title>
        <authorList>
            <person name="Freese H.M."/>
            <person name="Methner A."/>
            <person name="Overmann J."/>
        </authorList>
    </citation>
    <scope>NUCLEOTIDE SEQUENCE [LARGE SCALE GENOMIC DNA]</scope>
    <source>
        <strain evidence="6 9">P66</strain>
        <plasmid evidence="6 9">pP66_a</plasmid>
    </source>
</reference>
<reference evidence="8 9" key="2">
    <citation type="journal article" date="2017" name="Genome Biol. Evol.">
        <title>Trajectories and Drivers of Genome Evolution in Surface-Associated Marine Phaeobacter.</title>
        <authorList>
            <person name="Freese H.M."/>
            <person name="Sikorski J."/>
            <person name="Bunk B."/>
            <person name="Scheuner C."/>
            <person name="Meier-Kolthoff J.P."/>
            <person name="Sproer C."/>
            <person name="Gram L."/>
            <person name="Overmann J."/>
        </authorList>
    </citation>
    <scope>NUCLEOTIDE SEQUENCE [LARGE SCALE GENOMIC DNA]</scope>
    <source>
        <strain evidence="6 9">P66</strain>
        <strain evidence="7 8">P88</strain>
        <plasmid evidence="6 9">pP66_a</plasmid>
        <plasmid evidence="7">pP88_a</plasmid>
        <plasmid evidence="8">pp88_a</plasmid>
    </source>
</reference>
<dbReference type="InterPro" id="IPR000847">
    <property type="entry name" value="LysR_HTH_N"/>
</dbReference>
<dbReference type="Gene3D" id="1.10.10.10">
    <property type="entry name" value="Winged helix-like DNA-binding domain superfamily/Winged helix DNA-binding domain"/>
    <property type="match status" value="1"/>
</dbReference>
<dbReference type="GO" id="GO:0006351">
    <property type="term" value="P:DNA-templated transcription"/>
    <property type="evidence" value="ECO:0007669"/>
    <property type="project" value="TreeGrafter"/>
</dbReference>
<dbReference type="GeneID" id="57290525"/>
<evidence type="ECO:0000256" key="3">
    <source>
        <dbReference type="ARBA" id="ARBA00023125"/>
    </source>
</evidence>
<dbReference type="GO" id="GO:0003700">
    <property type="term" value="F:DNA-binding transcription factor activity"/>
    <property type="evidence" value="ECO:0007669"/>
    <property type="project" value="InterPro"/>
</dbReference>
<geneLocation type="plasmid" evidence="6 9">
    <name>pP66_a</name>
</geneLocation>
<reference evidence="7 8" key="1">
    <citation type="journal article" date="2017" name="Front. Microbiol.">
        <title>Phaeobacter piscinae sp. nov., a species of the Roseobacter group and potential aquaculture probiont.</title>
        <authorList>
            <person name="Sonnenschein E.C."/>
            <person name="Phippen C.B.W."/>
            <person name="Nielsen K.F."/>
            <person name="Mateiu R.V."/>
            <person name="Melchiorsen J."/>
            <person name="Gram L."/>
            <person name="Overmann J."/>
            <person name="Freese H.M."/>
        </authorList>
    </citation>
    <scope>NUCLEOTIDE SEQUENCE [LARGE SCALE GENOMIC DNA]</scope>
    <source>
        <strain evidence="7 8">P88</strain>
        <plasmid evidence="7">pP88_a</plasmid>
        <plasmid evidence="8">pp88_a</plasmid>
    </source>
</reference>
<feature type="domain" description="HTH lysR-type" evidence="5">
    <location>
        <begin position="9"/>
        <end position="66"/>
    </location>
</feature>
<dbReference type="EMBL" id="CP010706">
    <property type="protein sequence ID" value="AUQ96696.1"/>
    <property type="molecule type" value="Genomic_DNA"/>
</dbReference>
<dbReference type="RefSeq" id="WP_102859809.1">
    <property type="nucleotide sequence ID" value="NZ_CP010600.1"/>
</dbReference>
<keyword evidence="7" id="KW-0614">Plasmid</keyword>
<dbReference type="InterPro" id="IPR036388">
    <property type="entry name" value="WH-like_DNA-bd_sf"/>
</dbReference>
<proteinExistence type="inferred from homology"/>
<dbReference type="PANTHER" id="PTHR30537">
    <property type="entry name" value="HTH-TYPE TRANSCRIPTIONAL REGULATOR"/>
    <property type="match status" value="1"/>
</dbReference>
<accession>A0A2I7M475</accession>